<dbReference type="InterPro" id="IPR004474">
    <property type="entry name" value="LytR_CpsA_psr"/>
</dbReference>
<proteinExistence type="inferred from homology"/>
<protein>
    <submittedName>
        <fullName evidence="4">Regulatory protein MsrR</fullName>
    </submittedName>
</protein>
<reference evidence="4 5" key="1">
    <citation type="submission" date="2017-07" db="EMBL/GenBank/DDBJ databases">
        <title>Complete genome sequence of Actinoalloteichus hoggarensis DSM 45943, type strain of Actinoalloteichus hoggarensis.</title>
        <authorList>
            <person name="Ruckert C."/>
            <person name="Nouioui I."/>
            <person name="Willmese J."/>
            <person name="van Wezel G."/>
            <person name="Klenk H.-P."/>
            <person name="Kalinowski J."/>
            <person name="Zotchev S.B."/>
        </authorList>
    </citation>
    <scope>NUCLEOTIDE SEQUENCE [LARGE SCALE GENOMIC DNA]</scope>
    <source>
        <strain evidence="4 5">DSM 45943</strain>
    </source>
</reference>
<dbReference type="Pfam" id="PF03816">
    <property type="entry name" value="LytR_cpsA_psr"/>
    <property type="match status" value="1"/>
</dbReference>
<evidence type="ECO:0000313" key="5">
    <source>
        <dbReference type="Proteomes" id="UP000204221"/>
    </source>
</evidence>
<dbReference type="Gene3D" id="3.40.630.190">
    <property type="entry name" value="LCP protein"/>
    <property type="match status" value="1"/>
</dbReference>
<keyword evidence="5" id="KW-1185">Reference proteome</keyword>
<evidence type="ECO:0000256" key="1">
    <source>
        <dbReference type="ARBA" id="ARBA00006068"/>
    </source>
</evidence>
<sequence length="390" mass="42674">MSGRWDGRPEPGRRPPTDRTAMMPEAGSRQGPYSRPRQNQYSRQRQGPPTPPYGSPLPAREREPIRRPPPRRKKPRWGRRIGVFLLVILLAVGGLVFWIDSRLTREEALADYPGRPAETAGTNWLIVGSDSREGLDEDQQSDLATGQAAGRRTDTIMLLHIPDNDVAPTLLSLPRDSFVPIEGYDANRINAAFAFGGPQLLARTVETATGLRIDHYAEVGFSGFAGIVESVGGVEMCIDEPMQDPLAGLDLQAGCQELDGAQALGYVRTRASALGDLDRVERQREFLSALMQKATSPGVLFNPFRSIPLALDTAELAIVGEDDHIWHLGGLAFAMRSFVNGEGVTTTVPFGGFGQERGMSVVYWDEAKSQELFSALAEDRPVPAELIVTE</sequence>
<comment type="similarity">
    <text evidence="1">Belongs to the LytR/CpsA/Psr (LCP) family.</text>
</comment>
<keyword evidence="3" id="KW-0472">Membrane</keyword>
<dbReference type="AlphaFoldDB" id="A0A221WCC7"/>
<dbReference type="PANTHER" id="PTHR33392">
    <property type="entry name" value="POLYISOPRENYL-TEICHOIC ACID--PEPTIDOGLYCAN TEICHOIC ACID TRANSFERASE TAGU"/>
    <property type="match status" value="1"/>
</dbReference>
<dbReference type="RefSeq" id="WP_245856462.1">
    <property type="nucleotide sequence ID" value="NZ_CP022521.1"/>
</dbReference>
<name>A0A221WCC7_9PSEU</name>
<feature type="compositionally biased region" description="Polar residues" evidence="2">
    <location>
        <begin position="36"/>
        <end position="47"/>
    </location>
</feature>
<feature type="region of interest" description="Disordered" evidence="2">
    <location>
        <begin position="1"/>
        <end position="74"/>
    </location>
</feature>
<dbReference type="KEGG" id="ahg:AHOG_26640"/>
<evidence type="ECO:0000313" key="4">
    <source>
        <dbReference type="EMBL" id="ASO22927.1"/>
    </source>
</evidence>
<feature type="compositionally biased region" description="Basic and acidic residues" evidence="2">
    <location>
        <begin position="1"/>
        <end position="17"/>
    </location>
</feature>
<dbReference type="PANTHER" id="PTHR33392:SF6">
    <property type="entry name" value="POLYISOPRENYL-TEICHOIC ACID--PEPTIDOGLYCAN TEICHOIC ACID TRANSFERASE TAGU"/>
    <property type="match status" value="1"/>
</dbReference>
<dbReference type="EMBL" id="CP022521">
    <property type="protein sequence ID" value="ASO22927.1"/>
    <property type="molecule type" value="Genomic_DNA"/>
</dbReference>
<dbReference type="NCBIfam" id="TIGR00350">
    <property type="entry name" value="lytR_cpsA_psr"/>
    <property type="match status" value="1"/>
</dbReference>
<accession>A0A221WCC7</accession>
<gene>
    <name evidence="4" type="primary">msrR1</name>
    <name evidence="4" type="ORF">AHOG_26640</name>
</gene>
<dbReference type="Proteomes" id="UP000204221">
    <property type="component" value="Chromosome"/>
</dbReference>
<evidence type="ECO:0000256" key="3">
    <source>
        <dbReference type="SAM" id="Phobius"/>
    </source>
</evidence>
<organism evidence="4 5">
    <name type="scientific">Actinoalloteichus hoggarensis</name>
    <dbReference type="NCBI Taxonomy" id="1470176"/>
    <lineage>
        <taxon>Bacteria</taxon>
        <taxon>Bacillati</taxon>
        <taxon>Actinomycetota</taxon>
        <taxon>Actinomycetes</taxon>
        <taxon>Pseudonocardiales</taxon>
        <taxon>Pseudonocardiaceae</taxon>
        <taxon>Actinoalloteichus</taxon>
    </lineage>
</organism>
<keyword evidence="3" id="KW-1133">Transmembrane helix</keyword>
<keyword evidence="3" id="KW-0812">Transmembrane</keyword>
<evidence type="ECO:0000256" key="2">
    <source>
        <dbReference type="SAM" id="MobiDB-lite"/>
    </source>
</evidence>
<feature type="transmembrane region" description="Helical" evidence="3">
    <location>
        <begin position="81"/>
        <end position="99"/>
    </location>
</feature>
<dbReference type="InterPro" id="IPR050922">
    <property type="entry name" value="LytR/CpsA/Psr_CW_biosynth"/>
</dbReference>